<dbReference type="InterPro" id="IPR011060">
    <property type="entry name" value="RibuloseP-bd_barrel"/>
</dbReference>
<dbReference type="SUPFAM" id="SSF51366">
    <property type="entry name" value="Ribulose-phoshate binding barrel"/>
    <property type="match status" value="1"/>
</dbReference>
<comment type="similarity">
    <text evidence="1">Belongs to the BtpA family.</text>
</comment>
<gene>
    <name evidence="2" type="ORF">PFDSM3638_04300</name>
</gene>
<dbReference type="InterPro" id="IPR013785">
    <property type="entry name" value="Aldolase_TIM"/>
</dbReference>
<dbReference type="KEGG" id="pfu:PF0860"/>
<evidence type="ECO:0000256" key="1">
    <source>
        <dbReference type="ARBA" id="ARBA00006007"/>
    </source>
</evidence>
<sequence>MKDLDFSKKPLIGVVHLKPLPGSPRYGGDFEEVIEWAIRDAKTYEEAGFDGIIVENFGDSPFSKTLPREVIPAFTVVAKAVKKEVSLPLGINALRNDCIVAYSIAHAVGGSFIRVNVLTGVAFTDQGIIEGCARELWNVKRIIGGDILTLADVHVKHAVHFTNFEDAVKDTVERGLADGIIVTGRRTGESISLEDLILAKRVSSIPVLVGSGVNPRNFRTLFKYADGFIVGTWVKENGKINNPVSLERAKILVRMKNSLMGV</sequence>
<evidence type="ECO:0000313" key="2">
    <source>
        <dbReference type="EMBL" id="QEK78532.1"/>
    </source>
</evidence>
<dbReference type="PANTHER" id="PTHR21381:SF3">
    <property type="entry name" value="SGC REGION PROTEIN SGCQ-RELATED"/>
    <property type="match status" value="1"/>
</dbReference>
<protein>
    <recommendedName>
        <fullName evidence="4">BtpA/SgcQ family protein</fullName>
    </recommendedName>
</protein>
<dbReference type="PIRSF" id="PIRSF005956">
    <property type="entry name" value="BtpA"/>
    <property type="match status" value="1"/>
</dbReference>
<dbReference type="Pfam" id="PF03437">
    <property type="entry name" value="BtpA"/>
    <property type="match status" value="1"/>
</dbReference>
<dbReference type="InterPro" id="IPR005137">
    <property type="entry name" value="BtpA"/>
</dbReference>
<dbReference type="PANTHER" id="PTHR21381">
    <property type="entry name" value="ZGC:162297"/>
    <property type="match status" value="1"/>
</dbReference>
<evidence type="ECO:0008006" key="4">
    <source>
        <dbReference type="Google" id="ProtNLM"/>
    </source>
</evidence>
<dbReference type="RefSeq" id="WP_014835255.1">
    <property type="nucleotide sequence ID" value="NC_003413.1"/>
</dbReference>
<dbReference type="NCBIfam" id="TIGR00259">
    <property type="entry name" value="thylakoid_BtpA"/>
    <property type="match status" value="1"/>
</dbReference>
<evidence type="ECO:0000313" key="3">
    <source>
        <dbReference type="Proteomes" id="UP000324354"/>
    </source>
</evidence>
<dbReference type="OrthoDB" id="38543at2157"/>
<proteinExistence type="inferred from homology"/>
<dbReference type="Proteomes" id="UP000324354">
    <property type="component" value="Chromosome"/>
</dbReference>
<reference evidence="2 3" key="1">
    <citation type="submission" date="2017-08" db="EMBL/GenBank/DDBJ databases">
        <title>Resequencing and Reannotation of the genome of Pyrococcus furiosus type strain DSM3638.</title>
        <authorList>
            <person name="Reichelt R.M."/>
            <person name="Bunk B."/>
        </authorList>
    </citation>
    <scope>NUCLEOTIDE SEQUENCE [LARGE SCALE GENOMIC DNA]</scope>
    <source>
        <strain evidence="2 3">DSM 3638</strain>
    </source>
</reference>
<dbReference type="EMBL" id="CP023154">
    <property type="protein sequence ID" value="QEK78532.1"/>
    <property type="molecule type" value="Genomic_DNA"/>
</dbReference>
<dbReference type="AlphaFoldDB" id="A0A5C0XPC0"/>
<name>A0A5C0XPC0_PYRFU</name>
<dbReference type="GeneID" id="13301457"/>
<dbReference type="CDD" id="cd04722">
    <property type="entry name" value="TIM_phosphate_binding"/>
    <property type="match status" value="1"/>
</dbReference>
<dbReference type="Gene3D" id="3.20.20.70">
    <property type="entry name" value="Aldolase class I"/>
    <property type="match status" value="1"/>
</dbReference>
<accession>A0A5C0XPC0</accession>
<organism evidence="2 3">
    <name type="scientific">Pyrococcus furiosus (strain ATCC 43587 / DSM 3638 / JCM 8422 / Vc1)</name>
    <dbReference type="NCBI Taxonomy" id="186497"/>
    <lineage>
        <taxon>Archaea</taxon>
        <taxon>Methanobacteriati</taxon>
        <taxon>Methanobacteriota</taxon>
        <taxon>Thermococci</taxon>
        <taxon>Thermococcales</taxon>
        <taxon>Thermococcaceae</taxon>
        <taxon>Pyrococcus</taxon>
    </lineage>
</organism>